<keyword evidence="1" id="KW-0963">Cytoplasm</keyword>
<feature type="domain" description="FAD dependent oxidoreductase" evidence="10">
    <location>
        <begin position="240"/>
        <end position="574"/>
    </location>
</feature>
<keyword evidence="3" id="KW-0285">Flavoprotein</keyword>
<accession>A0ABT8T796</accession>
<dbReference type="Pfam" id="PF01266">
    <property type="entry name" value="DAO"/>
    <property type="match status" value="1"/>
</dbReference>
<dbReference type="InterPro" id="IPR006076">
    <property type="entry name" value="FAD-dep_OxRdtase"/>
</dbReference>
<sequence>MLLNGVPYNERFGDVYFDANDPKAERQSVYASAIDEVKKDEIIIAESGFGFGLNFFVSLKKAQALGKKLHYIACEIEPISTADLQRFYADFSEFRELFCEFISFYYPIKDEILRIYFGDFGILDFYFGAAFAWLQNSDFRADIFYIDGFSPSKNSELFSTDFLALVKEHCAKDAILRSYSCARVFKDALSKNAFIYEKRAGQGKKREFIHARCPEPVAKKHTLNPWFARGNSALAKKPQKIVIIGAGITGLLTAYRLKELGISSVVLEKNPSLKNGASSNLAGLCLPLIHKPSSLLAGAHLRAFLAAISFYKKHSELAPFISFCGAKYIAKNEDEKQRFKEAFLAYPTLFAKNGDEILVKHAVQIAPLALRQFLASRLDLRFGCEVEKIFDSDLRLKNGQKISFDALIIAGGAHSNELIKSYDKNILLSAVRGQATHIKPCYDGVPLSHKGYICAPFSSVQVIGSSFDRLDLDCEIRAGENDENIAKVAQYLGKNVKVLGANAGLRAYSGDRFALISQMHDYQGFCQDYKALLWQKNKVQILPPPRYKKGIFVNTAHGAHALSTAVLGSEIMLDLLLNRPLCISHSLFSEFHSARFLIRKLKKGLEV</sequence>
<proteinExistence type="predicted"/>
<keyword evidence="6" id="KW-0819">tRNA processing</keyword>
<evidence type="ECO:0000256" key="1">
    <source>
        <dbReference type="ARBA" id="ARBA00022490"/>
    </source>
</evidence>
<keyword evidence="7" id="KW-0274">FAD</keyword>
<evidence type="ECO:0000259" key="10">
    <source>
        <dbReference type="Pfam" id="PF01266"/>
    </source>
</evidence>
<evidence type="ECO:0000256" key="6">
    <source>
        <dbReference type="ARBA" id="ARBA00022694"/>
    </source>
</evidence>
<dbReference type="Pfam" id="PF05430">
    <property type="entry name" value="Methyltransf_30"/>
    <property type="match status" value="1"/>
</dbReference>
<organism evidence="12 13">
    <name type="scientific">Campylobacter magnus</name>
    <dbReference type="NCBI Taxonomy" id="3026462"/>
    <lineage>
        <taxon>Bacteria</taxon>
        <taxon>Pseudomonadati</taxon>
        <taxon>Campylobacterota</taxon>
        <taxon>Epsilonproteobacteria</taxon>
        <taxon>Campylobacterales</taxon>
        <taxon>Campylobacteraceae</taxon>
        <taxon>Campylobacter</taxon>
    </lineage>
</organism>
<dbReference type="NCBIfam" id="NF002481">
    <property type="entry name" value="PRK01747.1-2"/>
    <property type="match status" value="1"/>
</dbReference>
<comment type="caution">
    <text evidence="12">The sequence shown here is derived from an EMBL/GenBank/DDBJ whole genome shotgun (WGS) entry which is preliminary data.</text>
</comment>
<dbReference type="NCBIfam" id="TIGR03197">
    <property type="entry name" value="MnmC_Cterm"/>
    <property type="match status" value="1"/>
</dbReference>
<evidence type="ECO:0000313" key="12">
    <source>
        <dbReference type="EMBL" id="MDO2408583.1"/>
    </source>
</evidence>
<dbReference type="Gene3D" id="3.50.50.60">
    <property type="entry name" value="FAD/NAD(P)-binding domain"/>
    <property type="match status" value="1"/>
</dbReference>
<dbReference type="Proteomes" id="UP001171111">
    <property type="component" value="Unassembled WGS sequence"/>
</dbReference>
<dbReference type="InterPro" id="IPR047785">
    <property type="entry name" value="tRNA_MNMC2"/>
</dbReference>
<protein>
    <submittedName>
        <fullName evidence="12">Bifunctional tRNA (5-methylaminomethyl-2-thiouridine)(34)-methyltransferase MnmD/FAD-dependent 5-carboxymethylaminomethyl-2-thiouridine(34) oxidoreductase MnmC</fullName>
    </submittedName>
</protein>
<evidence type="ECO:0000256" key="9">
    <source>
        <dbReference type="ARBA" id="ARBA00023268"/>
    </source>
</evidence>
<gene>
    <name evidence="12" type="primary">mnmC</name>
    <name evidence="12" type="ORF">Q2362_00530</name>
</gene>
<dbReference type="RefSeq" id="WP_302243298.1">
    <property type="nucleotide sequence ID" value="NZ_JAULJQ010000001.1"/>
</dbReference>
<evidence type="ECO:0000256" key="2">
    <source>
        <dbReference type="ARBA" id="ARBA00022603"/>
    </source>
</evidence>
<keyword evidence="5" id="KW-0949">S-adenosyl-L-methionine</keyword>
<keyword evidence="8" id="KW-0560">Oxidoreductase</keyword>
<evidence type="ECO:0000256" key="8">
    <source>
        <dbReference type="ARBA" id="ARBA00023002"/>
    </source>
</evidence>
<evidence type="ECO:0000313" key="13">
    <source>
        <dbReference type="Proteomes" id="UP001171111"/>
    </source>
</evidence>
<evidence type="ECO:0000256" key="4">
    <source>
        <dbReference type="ARBA" id="ARBA00022679"/>
    </source>
</evidence>
<evidence type="ECO:0000256" key="3">
    <source>
        <dbReference type="ARBA" id="ARBA00022630"/>
    </source>
</evidence>
<dbReference type="PANTHER" id="PTHR13847:SF283">
    <property type="entry name" value="TRNA 5-METHYLAMINOMETHYL-2-THIOURIDINE BIOSYNTHESIS BIFUNCTIONAL PROTEIN MNMC"/>
    <property type="match status" value="1"/>
</dbReference>
<evidence type="ECO:0000259" key="11">
    <source>
        <dbReference type="Pfam" id="PF05430"/>
    </source>
</evidence>
<dbReference type="InterPro" id="IPR008471">
    <property type="entry name" value="MnmC-like_methylTransf"/>
</dbReference>
<dbReference type="EMBL" id="JAULJQ010000001">
    <property type="protein sequence ID" value="MDO2408583.1"/>
    <property type="molecule type" value="Genomic_DNA"/>
</dbReference>
<keyword evidence="4" id="KW-0808">Transferase</keyword>
<dbReference type="Gene3D" id="3.30.9.10">
    <property type="entry name" value="D-Amino Acid Oxidase, subunit A, domain 2"/>
    <property type="match status" value="1"/>
</dbReference>
<evidence type="ECO:0000256" key="7">
    <source>
        <dbReference type="ARBA" id="ARBA00022827"/>
    </source>
</evidence>
<dbReference type="InterPro" id="IPR036188">
    <property type="entry name" value="FAD/NAD-bd_sf"/>
</dbReference>
<evidence type="ECO:0000256" key="5">
    <source>
        <dbReference type="ARBA" id="ARBA00022691"/>
    </source>
</evidence>
<dbReference type="PANTHER" id="PTHR13847">
    <property type="entry name" value="SARCOSINE DEHYDROGENASE-RELATED"/>
    <property type="match status" value="1"/>
</dbReference>
<keyword evidence="13" id="KW-1185">Reference proteome</keyword>
<keyword evidence="9" id="KW-0511">Multifunctional enzyme</keyword>
<dbReference type="InterPro" id="IPR017610">
    <property type="entry name" value="tRNA_S-uridine_synth_MnmC_C"/>
</dbReference>
<keyword evidence="2" id="KW-0489">Methyltransferase</keyword>
<dbReference type="SUPFAM" id="SSF51905">
    <property type="entry name" value="FAD/NAD(P)-binding domain"/>
    <property type="match status" value="1"/>
</dbReference>
<dbReference type="InterPro" id="IPR029063">
    <property type="entry name" value="SAM-dependent_MTases_sf"/>
</dbReference>
<dbReference type="Gene3D" id="3.40.50.150">
    <property type="entry name" value="Vaccinia Virus protein VP39"/>
    <property type="match status" value="1"/>
</dbReference>
<feature type="domain" description="MnmC-like methyltransferase" evidence="11">
    <location>
        <begin position="94"/>
        <end position="212"/>
    </location>
</feature>
<name>A0ABT8T796_9BACT</name>
<dbReference type="NCBIfam" id="NF033855">
    <property type="entry name" value="tRNA_MNMC2"/>
    <property type="match status" value="1"/>
</dbReference>
<reference evidence="12 13" key="1">
    <citation type="submission" date="2023-06" db="EMBL/GenBank/DDBJ databases">
        <title>Campylobacter magnum sp. nov., isolated from cecal contents of domestic pigs (Sus scrofa domesticus).</title>
        <authorList>
            <person name="Papic B."/>
            <person name="Gruntar I."/>
        </authorList>
    </citation>
    <scope>NUCLEOTIDE SEQUENCE [LARGE SCALE GENOMIC DNA]</scope>
    <source>
        <strain evidence="13">34484-21</strain>
    </source>
</reference>